<dbReference type="Pfam" id="PF00664">
    <property type="entry name" value="ABC_membrane"/>
    <property type="match status" value="2"/>
</dbReference>
<dbReference type="SUPFAM" id="SSF52540">
    <property type="entry name" value="P-loop containing nucleoside triphosphate hydrolases"/>
    <property type="match status" value="2"/>
</dbReference>
<evidence type="ECO:0000256" key="6">
    <source>
        <dbReference type="ARBA" id="ARBA00022741"/>
    </source>
</evidence>
<dbReference type="FunFam" id="1.20.1560.10:FF:000009">
    <property type="entry name" value="ABC transporter B family member 1"/>
    <property type="match status" value="1"/>
</dbReference>
<dbReference type="Gene3D" id="1.20.1560.10">
    <property type="entry name" value="ABC transporter type 1, transmembrane domain"/>
    <property type="match status" value="1"/>
</dbReference>
<sequence length="1266" mass="137023">MAGEAEPLRSHQASEKKEDQKVPFYKLFSFADRLDVALMTIGIISAIGNGLTQPVMTVIFGQLINSFAGTDTSQVVHVISKVSLKFVYLAIGAGIASLLQMMCWMVTGERQAARIRGLYLQTILRQDIEFFDTQTTTGEVIGRMSGDTILIQEAMGEKVGKFIQFMSTFFGGFAIAFIKGWRLALVLSSSIPALAIAGGCVALIMSKMSSRSQAAYAEAGNIVEQTVGAIRTVASYTGEKRATEMYDSKLQTAYASTVKQGLATGFGVGAVLLIVFSAYGLAIWYGAKLIIEKGYTGGVVINVIMSIMTGGISLGQTSPSLNAFAAGQAAAYKMFETIKRTPKIDAADTSGIELEDMKGEIELRDVYFRYPARPEVQIFAGFSLYVPCGKTAALVGQSGSGKSTVISLVERFYDPDAGEVLIDGVNLKDLRLRWIRGKIGLVSQEPILFATTLKENILYGKEDATDEEIRRAIQLANAATFINKLPQGLDTMVGEHGTQLSGGQKQRIAIARAILKDPKVLLLDEATSALDTESERIVQAALDNVMTNRTTVIVAHRLTTIRNADIIAVVHAGKLVEQGTHAKLIEDPEGAYSQLVRMQELNKQSENNKGAASDIAETLLDLDRSSSKSSSRRFSLRKSSSKGSSRRSFSLSYGIPSFVDIQESEYPDDDTDKKDKKTLIKRKNVSIQRLAHLNKPELPYLLLGSVGAGANGMTFPIFGLLLSSAIKIFFEPPIQLKKDSKFWALMMVLLGACTVVALPVQNYFFGIAGGKLIQRIRSLSFKKVVHQEISWFDDPANSSGAVGARLSTDASTVRGLVGDALGLIVQNIATVLAGLVIAFTANWLLAIIILLVLPLVGLQGFLQMRFYRGFSADAKVMYEEASQVANDAVGSIRTVASFSAEDKVMKMYEAKCEAPLKQGVRLGIVSGASFGAGSFALYCAQAFCFYIGAVLIKHDRATFGEVFKVFFALTMAATGVSQASATAPDVNKVKDSAASIFELLDSTPKIDSSSDEGTTLASVRGLIEFQHVSFKYPTRPDVQIFKDLCLTIPPGKTVALVGESGSGKSTVISLIERFYNPDSGKIFLDEVEIQRFKISWLRQQMGLVSQEPILFNDTIRANIAYGKKGDVREEEIIEATKASNAHNFISGLPQGYDTNVGERGIQLSGGQKQRIAIARAILKDPKILLLDEATSALDAESERIVQDALDRVMVNRTTVVVAHRLTTIVGADIIAVVKNGVIGEKGRHDALMQIKDGVYASLVSLHTSSD</sequence>
<dbReference type="GO" id="GO:0016887">
    <property type="term" value="F:ATP hydrolysis activity"/>
    <property type="evidence" value="ECO:0007669"/>
    <property type="project" value="InterPro"/>
</dbReference>
<dbReference type="SMART" id="SM00382">
    <property type="entry name" value="AAA"/>
    <property type="match status" value="2"/>
</dbReference>
<feature type="transmembrane region" description="Helical" evidence="11">
    <location>
        <begin position="86"/>
        <end position="106"/>
    </location>
</feature>
<evidence type="ECO:0000256" key="3">
    <source>
        <dbReference type="ARBA" id="ARBA00022448"/>
    </source>
</evidence>
<feature type="transmembrane region" description="Helical" evidence="11">
    <location>
        <begin position="184"/>
        <end position="205"/>
    </location>
</feature>
<dbReference type="GO" id="GO:0010328">
    <property type="term" value="F:auxin influx transmembrane transporter activity"/>
    <property type="evidence" value="ECO:0007669"/>
    <property type="project" value="UniProtKB-ARBA"/>
</dbReference>
<comment type="subcellular location">
    <subcellularLocation>
        <location evidence="1">Cell membrane</location>
        <topology evidence="1">Multi-pass membrane protein</topology>
    </subcellularLocation>
</comment>
<evidence type="ECO:0000256" key="10">
    <source>
        <dbReference type="ARBA" id="ARBA00023180"/>
    </source>
</evidence>
<accession>A0AAW2PDW2</accession>
<name>A0AAW2PDW2_9LAMI</name>
<dbReference type="GO" id="GO:0010329">
    <property type="term" value="F:auxin efflux transmembrane transporter activity"/>
    <property type="evidence" value="ECO:0007669"/>
    <property type="project" value="UniProtKB-ARBA"/>
</dbReference>
<organism evidence="14">
    <name type="scientific">Sesamum angustifolium</name>
    <dbReference type="NCBI Taxonomy" id="2727405"/>
    <lineage>
        <taxon>Eukaryota</taxon>
        <taxon>Viridiplantae</taxon>
        <taxon>Streptophyta</taxon>
        <taxon>Embryophyta</taxon>
        <taxon>Tracheophyta</taxon>
        <taxon>Spermatophyta</taxon>
        <taxon>Magnoliopsida</taxon>
        <taxon>eudicotyledons</taxon>
        <taxon>Gunneridae</taxon>
        <taxon>Pentapetalae</taxon>
        <taxon>asterids</taxon>
        <taxon>lamiids</taxon>
        <taxon>Lamiales</taxon>
        <taxon>Pedaliaceae</taxon>
        <taxon>Sesamum</taxon>
    </lineage>
</organism>
<dbReference type="InterPro" id="IPR039421">
    <property type="entry name" value="Type_1_exporter"/>
</dbReference>
<dbReference type="CDD" id="cd03249">
    <property type="entry name" value="ABC_MTABC3_MDL1_MDL2"/>
    <property type="match status" value="2"/>
</dbReference>
<dbReference type="GO" id="GO:0005886">
    <property type="term" value="C:plasma membrane"/>
    <property type="evidence" value="ECO:0007669"/>
    <property type="project" value="UniProtKB-SubCell"/>
</dbReference>
<dbReference type="Gene3D" id="3.40.50.300">
    <property type="entry name" value="P-loop containing nucleotide triphosphate hydrolases"/>
    <property type="match status" value="2"/>
</dbReference>
<dbReference type="SUPFAM" id="SSF90123">
    <property type="entry name" value="ABC transporter transmembrane region"/>
    <property type="match status" value="2"/>
</dbReference>
<keyword evidence="8 11" id="KW-1133">Transmembrane helix</keyword>
<dbReference type="PANTHER" id="PTHR24222">
    <property type="entry name" value="ABC TRANSPORTER B FAMILY"/>
    <property type="match status" value="1"/>
</dbReference>
<evidence type="ECO:0000256" key="7">
    <source>
        <dbReference type="ARBA" id="ARBA00022840"/>
    </source>
</evidence>
<dbReference type="EMBL" id="JACGWK010000005">
    <property type="protein sequence ID" value="KAL0352911.1"/>
    <property type="molecule type" value="Genomic_DNA"/>
</dbReference>
<feature type="domain" description="ABC transporter" evidence="12">
    <location>
        <begin position="1023"/>
        <end position="1260"/>
    </location>
</feature>
<dbReference type="InterPro" id="IPR003439">
    <property type="entry name" value="ABC_transporter-like_ATP-bd"/>
</dbReference>
<feature type="domain" description="ABC transmembrane type-1" evidence="13">
    <location>
        <begin position="41"/>
        <end position="326"/>
    </location>
</feature>
<keyword evidence="10" id="KW-0325">Glycoprotein</keyword>
<proteinExistence type="inferred from homology"/>
<keyword evidence="4 11" id="KW-0812">Transmembrane</keyword>
<evidence type="ECO:0000256" key="11">
    <source>
        <dbReference type="SAM" id="Phobius"/>
    </source>
</evidence>
<evidence type="ECO:0000256" key="2">
    <source>
        <dbReference type="ARBA" id="ARBA00007577"/>
    </source>
</evidence>
<dbReference type="FunFam" id="3.40.50.300:FF:000066">
    <property type="entry name" value="ABC transporter B family member 1"/>
    <property type="match status" value="2"/>
</dbReference>
<keyword evidence="6" id="KW-0547">Nucleotide-binding</keyword>
<gene>
    <name evidence="14" type="ORF">Sangu_0872400</name>
</gene>
<dbReference type="InterPro" id="IPR003593">
    <property type="entry name" value="AAA+_ATPase"/>
</dbReference>
<evidence type="ECO:0000256" key="8">
    <source>
        <dbReference type="ARBA" id="ARBA00022989"/>
    </source>
</evidence>
<reference evidence="14" key="1">
    <citation type="submission" date="2020-06" db="EMBL/GenBank/DDBJ databases">
        <authorList>
            <person name="Li T."/>
            <person name="Hu X."/>
            <person name="Zhang T."/>
            <person name="Song X."/>
            <person name="Zhang H."/>
            <person name="Dai N."/>
            <person name="Sheng W."/>
            <person name="Hou X."/>
            <person name="Wei L."/>
        </authorList>
    </citation>
    <scope>NUCLEOTIDE SEQUENCE</scope>
    <source>
        <strain evidence="14">G01</strain>
        <tissue evidence="14">Leaf</tissue>
    </source>
</reference>
<dbReference type="PROSITE" id="PS50893">
    <property type="entry name" value="ABC_TRANSPORTER_2"/>
    <property type="match status" value="2"/>
</dbReference>
<dbReference type="CDD" id="cd18578">
    <property type="entry name" value="ABC_6TM_Pgp_ABCB1_D2_like"/>
    <property type="match status" value="1"/>
</dbReference>
<dbReference type="GO" id="GO:0140359">
    <property type="term" value="F:ABC-type transporter activity"/>
    <property type="evidence" value="ECO:0007669"/>
    <property type="project" value="InterPro"/>
</dbReference>
<keyword evidence="9 11" id="KW-0472">Membrane</keyword>
<feature type="domain" description="ABC transporter" evidence="12">
    <location>
        <begin position="361"/>
        <end position="597"/>
    </location>
</feature>
<evidence type="ECO:0000313" key="14">
    <source>
        <dbReference type="EMBL" id="KAL0352911.1"/>
    </source>
</evidence>
<dbReference type="PROSITE" id="PS50929">
    <property type="entry name" value="ABC_TM1F"/>
    <property type="match status" value="2"/>
</dbReference>
<feature type="transmembrane region" description="Helical" evidence="11">
    <location>
        <begin position="843"/>
        <end position="862"/>
    </location>
</feature>
<dbReference type="Pfam" id="PF00005">
    <property type="entry name" value="ABC_tran"/>
    <property type="match status" value="2"/>
</dbReference>
<comment type="similarity">
    <text evidence="2">Belongs to the ABC transporter superfamily. ABCB family. Multidrug resistance exporter (TC 3.A.1.201) subfamily.</text>
</comment>
<feature type="transmembrane region" description="Helical" evidence="11">
    <location>
        <begin position="266"/>
        <end position="287"/>
    </location>
</feature>
<keyword evidence="7" id="KW-0067">ATP-binding</keyword>
<evidence type="ECO:0000256" key="5">
    <source>
        <dbReference type="ARBA" id="ARBA00022737"/>
    </source>
</evidence>
<evidence type="ECO:0000256" key="9">
    <source>
        <dbReference type="ARBA" id="ARBA00023136"/>
    </source>
</evidence>
<dbReference type="InterPro" id="IPR036640">
    <property type="entry name" value="ABC1_TM_sf"/>
</dbReference>
<dbReference type="InterPro" id="IPR027417">
    <property type="entry name" value="P-loop_NTPase"/>
</dbReference>
<reference evidence="14" key="2">
    <citation type="journal article" date="2024" name="Plant">
        <title>Genomic evolution and insights into agronomic trait innovations of Sesamum species.</title>
        <authorList>
            <person name="Miao H."/>
            <person name="Wang L."/>
            <person name="Qu L."/>
            <person name="Liu H."/>
            <person name="Sun Y."/>
            <person name="Le M."/>
            <person name="Wang Q."/>
            <person name="Wei S."/>
            <person name="Zheng Y."/>
            <person name="Lin W."/>
            <person name="Duan Y."/>
            <person name="Cao H."/>
            <person name="Xiong S."/>
            <person name="Wang X."/>
            <person name="Wei L."/>
            <person name="Li C."/>
            <person name="Ma Q."/>
            <person name="Ju M."/>
            <person name="Zhao R."/>
            <person name="Li G."/>
            <person name="Mu C."/>
            <person name="Tian Q."/>
            <person name="Mei H."/>
            <person name="Zhang T."/>
            <person name="Gao T."/>
            <person name="Zhang H."/>
        </authorList>
    </citation>
    <scope>NUCLEOTIDE SEQUENCE</scope>
    <source>
        <strain evidence="14">G01</strain>
    </source>
</reference>
<dbReference type="AlphaFoldDB" id="A0AAW2PDW2"/>
<dbReference type="InterPro" id="IPR017871">
    <property type="entry name" value="ABC_transporter-like_CS"/>
</dbReference>
<dbReference type="CDD" id="cd18577">
    <property type="entry name" value="ABC_6TM_Pgp_ABCB1_D1_like"/>
    <property type="match status" value="1"/>
</dbReference>
<protein>
    <submittedName>
        <fullName evidence="14">ABC transporter B family member 9</fullName>
    </submittedName>
</protein>
<evidence type="ECO:0000259" key="13">
    <source>
        <dbReference type="PROSITE" id="PS50929"/>
    </source>
</evidence>
<feature type="transmembrane region" description="Helical" evidence="11">
    <location>
        <begin position="293"/>
        <end position="314"/>
    </location>
</feature>
<evidence type="ECO:0000256" key="4">
    <source>
        <dbReference type="ARBA" id="ARBA00022692"/>
    </source>
</evidence>
<evidence type="ECO:0000259" key="12">
    <source>
        <dbReference type="PROSITE" id="PS50893"/>
    </source>
</evidence>
<feature type="domain" description="ABC transmembrane type-1" evidence="13">
    <location>
        <begin position="702"/>
        <end position="988"/>
    </location>
</feature>
<feature type="transmembrane region" description="Helical" evidence="11">
    <location>
        <begin position="698"/>
        <end position="722"/>
    </location>
</feature>
<dbReference type="FunFam" id="1.20.1560.10:FF:000044">
    <property type="entry name" value="ABC transporter B family member 9"/>
    <property type="match status" value="1"/>
</dbReference>
<dbReference type="PROSITE" id="PS00211">
    <property type="entry name" value="ABC_TRANSPORTER_1"/>
    <property type="match status" value="2"/>
</dbReference>
<feature type="transmembrane region" description="Helical" evidence="11">
    <location>
        <begin position="742"/>
        <end position="765"/>
    </location>
</feature>
<dbReference type="PANTHER" id="PTHR24222:SF50">
    <property type="entry name" value="ABC TRANSPORTER B FAMILY MEMBER 9-LIKE ISOFORM X2"/>
    <property type="match status" value="1"/>
</dbReference>
<keyword evidence="5" id="KW-0677">Repeat</keyword>
<comment type="caution">
    <text evidence="14">The sequence shown here is derived from an EMBL/GenBank/DDBJ whole genome shotgun (WGS) entry which is preliminary data.</text>
</comment>
<keyword evidence="3" id="KW-0813">Transport</keyword>
<dbReference type="GO" id="GO:0005524">
    <property type="term" value="F:ATP binding"/>
    <property type="evidence" value="ECO:0007669"/>
    <property type="project" value="UniProtKB-KW"/>
</dbReference>
<evidence type="ECO:0000256" key="1">
    <source>
        <dbReference type="ARBA" id="ARBA00004651"/>
    </source>
</evidence>
<dbReference type="InterPro" id="IPR011527">
    <property type="entry name" value="ABC1_TM_dom"/>
</dbReference>